<accession>A0A2N1UP82</accession>
<keyword evidence="1" id="KW-0472">Membrane</keyword>
<proteinExistence type="predicted"/>
<keyword evidence="1" id="KW-0812">Transmembrane</keyword>
<protein>
    <submittedName>
        <fullName evidence="2">Uncharacterized protein</fullName>
    </submittedName>
</protein>
<dbReference type="AlphaFoldDB" id="A0A2N1UP82"/>
<keyword evidence="1" id="KW-1133">Transmembrane helix</keyword>
<gene>
    <name evidence="2" type="ORF">CVV26_00350</name>
</gene>
<organism evidence="2 3">
    <name type="scientific">Candidatus Kuenenbacteria bacterium HGW-Kuenenbacteria-1</name>
    <dbReference type="NCBI Taxonomy" id="2013812"/>
    <lineage>
        <taxon>Bacteria</taxon>
        <taxon>Candidatus Kueneniibacteriota</taxon>
    </lineage>
</organism>
<evidence type="ECO:0000256" key="1">
    <source>
        <dbReference type="SAM" id="Phobius"/>
    </source>
</evidence>
<evidence type="ECO:0000313" key="3">
    <source>
        <dbReference type="Proteomes" id="UP000233414"/>
    </source>
</evidence>
<comment type="caution">
    <text evidence="2">The sequence shown here is derived from an EMBL/GenBank/DDBJ whole genome shotgun (WGS) entry which is preliminary data.</text>
</comment>
<evidence type="ECO:0000313" key="2">
    <source>
        <dbReference type="EMBL" id="PKL72704.1"/>
    </source>
</evidence>
<feature type="transmembrane region" description="Helical" evidence="1">
    <location>
        <begin position="15"/>
        <end position="35"/>
    </location>
</feature>
<dbReference type="Proteomes" id="UP000233414">
    <property type="component" value="Unassembled WGS sequence"/>
</dbReference>
<name>A0A2N1UP82_9BACT</name>
<sequence>MPTNFLTNIDWSSPTTIGIAIIAVIAIGGYLWWAWSEKSHPSINKSISDAPLLKLFTITKWSVS</sequence>
<reference evidence="2 3" key="1">
    <citation type="journal article" date="2017" name="ISME J.">
        <title>Potential for microbial H2 and metal transformations associated with novel bacteria and archaea in deep terrestrial subsurface sediments.</title>
        <authorList>
            <person name="Hernsdorf A.W."/>
            <person name="Amano Y."/>
            <person name="Miyakawa K."/>
            <person name="Ise K."/>
            <person name="Suzuki Y."/>
            <person name="Anantharaman K."/>
            <person name="Probst A."/>
            <person name="Burstein D."/>
            <person name="Thomas B.C."/>
            <person name="Banfield J.F."/>
        </authorList>
    </citation>
    <scope>NUCLEOTIDE SEQUENCE [LARGE SCALE GENOMIC DNA]</scope>
    <source>
        <strain evidence="2">HGW-Kuenenbacteria-1</strain>
    </source>
</reference>
<dbReference type="EMBL" id="PGYQ01000001">
    <property type="protein sequence ID" value="PKL72704.1"/>
    <property type="molecule type" value="Genomic_DNA"/>
</dbReference>